<dbReference type="InterPro" id="IPR011051">
    <property type="entry name" value="RmlC_Cupin_sf"/>
</dbReference>
<dbReference type="Gene3D" id="2.60.120.10">
    <property type="entry name" value="Jelly Rolls"/>
    <property type="match status" value="1"/>
</dbReference>
<proteinExistence type="predicted"/>
<dbReference type="AlphaFoldDB" id="A0A917MR17"/>
<sequence>MSKSNNATFRRPDGSRPIDDDRIVTDLEERIQQLEAEEAWQKNDRNGITLFKTTGITVVLSTLREGASITDNTAAGIMTVQVLDGRVEARVGNNNHKAGKGEMLFIHREEPHTIQVLEHARLLITLTGDTGGDNV</sequence>
<protein>
    <recommendedName>
        <fullName evidence="4">Cupin domain-containing protein</fullName>
    </recommendedName>
</protein>
<dbReference type="SUPFAM" id="SSF51182">
    <property type="entry name" value="RmlC-like cupins"/>
    <property type="match status" value="1"/>
</dbReference>
<reference evidence="2" key="2">
    <citation type="submission" date="2020-09" db="EMBL/GenBank/DDBJ databases">
        <authorList>
            <person name="Sun Q."/>
            <person name="Zhou Y."/>
        </authorList>
    </citation>
    <scope>NUCLEOTIDE SEQUENCE</scope>
    <source>
        <strain evidence="2">CGMCC 1.15290</strain>
    </source>
</reference>
<gene>
    <name evidence="2" type="ORF">GCM10011379_04910</name>
</gene>
<evidence type="ECO:0008006" key="4">
    <source>
        <dbReference type="Google" id="ProtNLM"/>
    </source>
</evidence>
<dbReference type="InterPro" id="IPR014710">
    <property type="entry name" value="RmlC-like_jellyroll"/>
</dbReference>
<dbReference type="EMBL" id="BMIB01000001">
    <property type="protein sequence ID" value="GGH58818.1"/>
    <property type="molecule type" value="Genomic_DNA"/>
</dbReference>
<feature type="region of interest" description="Disordered" evidence="1">
    <location>
        <begin position="1"/>
        <end position="20"/>
    </location>
</feature>
<keyword evidence="3" id="KW-1185">Reference proteome</keyword>
<accession>A0A917MR17</accession>
<evidence type="ECO:0000313" key="2">
    <source>
        <dbReference type="EMBL" id="GGH58818.1"/>
    </source>
</evidence>
<reference evidence="2" key="1">
    <citation type="journal article" date="2014" name="Int. J. Syst. Evol. Microbiol.">
        <title>Complete genome sequence of Corynebacterium casei LMG S-19264T (=DSM 44701T), isolated from a smear-ripened cheese.</title>
        <authorList>
            <consortium name="US DOE Joint Genome Institute (JGI-PGF)"/>
            <person name="Walter F."/>
            <person name="Albersmeier A."/>
            <person name="Kalinowski J."/>
            <person name="Ruckert C."/>
        </authorList>
    </citation>
    <scope>NUCLEOTIDE SEQUENCE</scope>
    <source>
        <strain evidence="2">CGMCC 1.15290</strain>
    </source>
</reference>
<evidence type="ECO:0000256" key="1">
    <source>
        <dbReference type="SAM" id="MobiDB-lite"/>
    </source>
</evidence>
<name>A0A917MR17_9BACT</name>
<comment type="caution">
    <text evidence="2">The sequence shown here is derived from an EMBL/GenBank/DDBJ whole genome shotgun (WGS) entry which is preliminary data.</text>
</comment>
<dbReference type="RefSeq" id="WP_188950378.1">
    <property type="nucleotide sequence ID" value="NZ_BMIB01000001.1"/>
</dbReference>
<feature type="compositionally biased region" description="Basic and acidic residues" evidence="1">
    <location>
        <begin position="10"/>
        <end position="20"/>
    </location>
</feature>
<organism evidence="2 3">
    <name type="scientific">Filimonas zeae</name>
    <dbReference type="NCBI Taxonomy" id="1737353"/>
    <lineage>
        <taxon>Bacteria</taxon>
        <taxon>Pseudomonadati</taxon>
        <taxon>Bacteroidota</taxon>
        <taxon>Chitinophagia</taxon>
        <taxon>Chitinophagales</taxon>
        <taxon>Chitinophagaceae</taxon>
        <taxon>Filimonas</taxon>
    </lineage>
</organism>
<evidence type="ECO:0000313" key="3">
    <source>
        <dbReference type="Proteomes" id="UP000627292"/>
    </source>
</evidence>
<dbReference type="Proteomes" id="UP000627292">
    <property type="component" value="Unassembled WGS sequence"/>
</dbReference>